<feature type="domain" description="Nucleotidyltransferase-like" evidence="1">
    <location>
        <begin position="111"/>
        <end position="315"/>
    </location>
</feature>
<dbReference type="InterPro" id="IPR058575">
    <property type="entry name" value="NTP_transf_8_dom"/>
</dbReference>
<accession>A0A7H9BMG9</accession>
<dbReference type="Pfam" id="PF12281">
    <property type="entry name" value="NTP_transf_8"/>
    <property type="match status" value="1"/>
</dbReference>
<dbReference type="RefSeq" id="WP_179356459.1">
    <property type="nucleotide sequence ID" value="NZ_CP058627.1"/>
</dbReference>
<dbReference type="AlphaFoldDB" id="A0A7H9BMG9"/>
<evidence type="ECO:0000259" key="1">
    <source>
        <dbReference type="Pfam" id="PF12281"/>
    </source>
</evidence>
<name>A0A7H9BMG9_9NEIS</name>
<keyword evidence="3" id="KW-1185">Reference proteome</keyword>
<protein>
    <recommendedName>
        <fullName evidence="1">Nucleotidyltransferase-like domain-containing protein</fullName>
    </recommendedName>
</protein>
<gene>
    <name evidence="2" type="ORF">HQ393_15815</name>
</gene>
<evidence type="ECO:0000313" key="2">
    <source>
        <dbReference type="EMBL" id="QLG89596.1"/>
    </source>
</evidence>
<evidence type="ECO:0000313" key="3">
    <source>
        <dbReference type="Proteomes" id="UP000509597"/>
    </source>
</evidence>
<dbReference type="EMBL" id="CP058627">
    <property type="protein sequence ID" value="QLG89596.1"/>
    <property type="molecule type" value="Genomic_DNA"/>
</dbReference>
<sequence>MLTELNDDALRQYSDAKTAFLALYEAKKAAKEVRGSMFWREVGGVEYLIRANVSSAQKSLGRRTEETEAIYHSFVERKTFTSDRVSSLKETVLKHQRLNRALYVGHTPQIVIDLLNMLAEQGLMGFFTIVGTFALYAYETAAGVRIDNAGALATQDVDLLWHNGKRLQFFTHLNRTQERSMIRLLKKMDSSFQVDELDSGGYTATNNKAFQVDFIRAASRDGEPHPFAFSDDEDDLWPVPAKRAESLLSSPRLETVVVSVRGEMALMPTIYPYDFYKFKLWMATQHTRPEEKRRRDKTQAEVMLRMMKDYLPQYLPKDAPAETEG</sequence>
<reference evidence="2 3" key="1">
    <citation type="submission" date="2020-07" db="EMBL/GenBank/DDBJ databases">
        <title>Complete genome sequence of Chitinibacter sp. 2T18.</title>
        <authorList>
            <person name="Bae J.-W."/>
            <person name="Choi J.-W."/>
        </authorList>
    </citation>
    <scope>NUCLEOTIDE SEQUENCE [LARGE SCALE GENOMIC DNA]</scope>
    <source>
        <strain evidence="2 3">2T18</strain>
    </source>
</reference>
<organism evidence="2 3">
    <name type="scientific">Chitinibacter bivalviorum</name>
    <dbReference type="NCBI Taxonomy" id="2739434"/>
    <lineage>
        <taxon>Bacteria</taxon>
        <taxon>Pseudomonadati</taxon>
        <taxon>Pseudomonadota</taxon>
        <taxon>Betaproteobacteria</taxon>
        <taxon>Neisseriales</taxon>
        <taxon>Chitinibacteraceae</taxon>
        <taxon>Chitinibacter</taxon>
    </lineage>
</organism>
<proteinExistence type="predicted"/>
<dbReference type="KEGG" id="chiz:HQ393_15815"/>
<dbReference type="Proteomes" id="UP000509597">
    <property type="component" value="Chromosome"/>
</dbReference>